<name>A0A9R1C706_9BACT</name>
<dbReference type="RefSeq" id="WP_223929703.1">
    <property type="nucleotide sequence ID" value="NZ_BPTU01000003.1"/>
</dbReference>
<protein>
    <submittedName>
        <fullName evidence="9">Glycan metabolism protein RagB</fullName>
    </submittedName>
</protein>
<feature type="domain" description="RagB/SusD" evidence="7">
    <location>
        <begin position="285"/>
        <end position="581"/>
    </location>
</feature>
<feature type="chain" id="PRO_5040173559" evidence="6">
    <location>
        <begin position="21"/>
        <end position="582"/>
    </location>
</feature>
<evidence type="ECO:0000313" key="10">
    <source>
        <dbReference type="Proteomes" id="UP000825483"/>
    </source>
</evidence>
<keyword evidence="3 6" id="KW-0732">Signal</keyword>
<evidence type="ECO:0000313" key="9">
    <source>
        <dbReference type="EMBL" id="GJG57188.1"/>
    </source>
</evidence>
<accession>A0A9R1C706</accession>
<comment type="subcellular location">
    <subcellularLocation>
        <location evidence="1">Cell outer membrane</location>
    </subcellularLocation>
</comment>
<comment type="caution">
    <text evidence="9">The sequence shown here is derived from an EMBL/GenBank/DDBJ whole genome shotgun (WGS) entry which is preliminary data.</text>
</comment>
<feature type="signal peptide" evidence="6">
    <location>
        <begin position="1"/>
        <end position="20"/>
    </location>
</feature>
<comment type="similarity">
    <text evidence="2">Belongs to the SusD family.</text>
</comment>
<evidence type="ECO:0000256" key="4">
    <source>
        <dbReference type="ARBA" id="ARBA00023136"/>
    </source>
</evidence>
<keyword evidence="10" id="KW-1185">Reference proteome</keyword>
<evidence type="ECO:0000259" key="7">
    <source>
        <dbReference type="Pfam" id="PF07980"/>
    </source>
</evidence>
<keyword evidence="4" id="KW-0472">Membrane</keyword>
<organism evidence="9 10">
    <name type="scientific">Prevotella lacticifex</name>
    <dbReference type="NCBI Taxonomy" id="2854755"/>
    <lineage>
        <taxon>Bacteria</taxon>
        <taxon>Pseudomonadati</taxon>
        <taxon>Bacteroidota</taxon>
        <taxon>Bacteroidia</taxon>
        <taxon>Bacteroidales</taxon>
        <taxon>Prevotellaceae</taxon>
        <taxon>Prevotella</taxon>
    </lineage>
</organism>
<dbReference type="Pfam" id="PF07980">
    <property type="entry name" value="SusD_RagB"/>
    <property type="match status" value="1"/>
</dbReference>
<evidence type="ECO:0000259" key="8">
    <source>
        <dbReference type="Pfam" id="PF14322"/>
    </source>
</evidence>
<proteinExistence type="inferred from homology"/>
<dbReference type="SUPFAM" id="SSF48452">
    <property type="entry name" value="TPR-like"/>
    <property type="match status" value="1"/>
</dbReference>
<evidence type="ECO:0000256" key="1">
    <source>
        <dbReference type="ARBA" id="ARBA00004442"/>
    </source>
</evidence>
<dbReference type="InterPro" id="IPR011990">
    <property type="entry name" value="TPR-like_helical_dom_sf"/>
</dbReference>
<dbReference type="GO" id="GO:0009279">
    <property type="term" value="C:cell outer membrane"/>
    <property type="evidence" value="ECO:0007669"/>
    <property type="project" value="UniProtKB-SubCell"/>
</dbReference>
<dbReference type="EMBL" id="BPUB01000001">
    <property type="protein sequence ID" value="GJG57188.1"/>
    <property type="molecule type" value="Genomic_DNA"/>
</dbReference>
<evidence type="ECO:0000256" key="6">
    <source>
        <dbReference type="SAM" id="SignalP"/>
    </source>
</evidence>
<sequence>MKKIYILALSAMMTMGFTSCNDFLDYKPTAVVDEDKAFSDPEKMVNSAYAMLGDCWYSYPFNLWPYGDLSSDDCLKGGGGTGDTGYHDIEIWSSLTSTRGELDELWYRLYCAVSRCNRALVALVALEDNGESTLGTETTKEREAEVRFLRAHFYFKLISVFRQVPWIDEQAYRDKATEKVSNTELTYEQLFQKVIDDFQFAYDNLPVKQKDGGRANKEAAASYLAKCYLTLAWGDGYEATDGVAHINKEYMQKVVDYTDEVISDPDYGYLADYGDIFLPEYKNSKESIFAVQSSDYSADHTHYGRANWSNTLNGCWGMWSCGWDFHKPSQDLVNAFKTRNGLPEFDDYNKTDDYPVNGHPTAQKWDPRLFHTVGMPTFPYKYESEYTMTKANSRTPNTYGYYTSLKEVPQRSKGETFNRPWQAFDMNDYVFRYSDVMLMRAEALIELGRLEDARTIINDIRQRAKNSIAKHIEYAADQCDIALYPESYFQDKETARKCLRWERRLELGMENERFFDLRRWGVASETLNNFFKHEQNDVYDGQSYAQYYKDAHFTAGKNEFWPIPYNQLYYIPGLYKQNKGYE</sequence>
<keyword evidence="5" id="KW-0998">Cell outer membrane</keyword>
<dbReference type="InterPro" id="IPR033985">
    <property type="entry name" value="SusD-like_N"/>
</dbReference>
<evidence type="ECO:0000256" key="3">
    <source>
        <dbReference type="ARBA" id="ARBA00022729"/>
    </source>
</evidence>
<dbReference type="Pfam" id="PF14322">
    <property type="entry name" value="SusD-like_3"/>
    <property type="match status" value="1"/>
</dbReference>
<evidence type="ECO:0000256" key="5">
    <source>
        <dbReference type="ARBA" id="ARBA00023237"/>
    </source>
</evidence>
<feature type="domain" description="SusD-like N-terminal" evidence="8">
    <location>
        <begin position="22"/>
        <end position="229"/>
    </location>
</feature>
<evidence type="ECO:0000256" key="2">
    <source>
        <dbReference type="ARBA" id="ARBA00006275"/>
    </source>
</evidence>
<dbReference type="Proteomes" id="UP000825483">
    <property type="component" value="Unassembled WGS sequence"/>
</dbReference>
<reference evidence="9" key="1">
    <citation type="journal article" date="2022" name="Int. J. Syst. Evol. Microbiol.">
        <title>Prevotella lacticifex sp. nov., isolated from the rumen of cows.</title>
        <authorList>
            <person name="Shinkai T."/>
            <person name="Ikeyama N."/>
            <person name="Kumagai M."/>
            <person name="Ohmori H."/>
            <person name="Sakamoto M."/>
            <person name="Ohkuma M."/>
            <person name="Mitsumori M."/>
        </authorList>
    </citation>
    <scope>NUCLEOTIDE SEQUENCE</scope>
    <source>
        <strain evidence="9">R5076</strain>
    </source>
</reference>
<dbReference type="InterPro" id="IPR012944">
    <property type="entry name" value="SusD_RagB_dom"/>
</dbReference>
<gene>
    <name evidence="9" type="ORF">PRLR5076_00390</name>
</gene>
<dbReference type="Gene3D" id="1.25.40.390">
    <property type="match status" value="1"/>
</dbReference>
<dbReference type="AlphaFoldDB" id="A0A9R1C706"/>
<dbReference type="GeneID" id="72468094"/>
<dbReference type="PROSITE" id="PS51257">
    <property type="entry name" value="PROKAR_LIPOPROTEIN"/>
    <property type="match status" value="1"/>
</dbReference>